<dbReference type="PANTHER" id="PTHR24559">
    <property type="entry name" value="TRANSPOSON TY3-I GAG-POL POLYPROTEIN"/>
    <property type="match status" value="1"/>
</dbReference>
<comment type="caution">
    <text evidence="9">The sequence shown here is derived from an EMBL/GenBank/DDBJ whole genome shotgun (WGS) entry which is preliminary data.</text>
</comment>
<evidence type="ECO:0000313" key="9">
    <source>
        <dbReference type="EMBL" id="GMJ04788.1"/>
    </source>
</evidence>
<dbReference type="FunFam" id="3.10.10.10:FF:000007">
    <property type="entry name" value="Retrovirus-related Pol polyprotein from transposon 17.6-like Protein"/>
    <property type="match status" value="1"/>
</dbReference>
<keyword evidence="7" id="KW-0695">RNA-directed DNA polymerase</keyword>
<dbReference type="PROSITE" id="PS50878">
    <property type="entry name" value="RT_POL"/>
    <property type="match status" value="1"/>
</dbReference>
<evidence type="ECO:0000259" key="8">
    <source>
        <dbReference type="PROSITE" id="PS50878"/>
    </source>
</evidence>
<evidence type="ECO:0000256" key="5">
    <source>
        <dbReference type="ARBA" id="ARBA00022759"/>
    </source>
</evidence>
<dbReference type="CDD" id="cd01647">
    <property type="entry name" value="RT_LTR"/>
    <property type="match status" value="1"/>
</dbReference>
<dbReference type="InterPro" id="IPR000477">
    <property type="entry name" value="RT_dom"/>
</dbReference>
<gene>
    <name evidence="9" type="ORF">HRI_004148000</name>
</gene>
<dbReference type="Gene3D" id="3.10.10.10">
    <property type="entry name" value="HIV Type 1 Reverse Transcriptase, subunit A, domain 1"/>
    <property type="match status" value="1"/>
</dbReference>
<feature type="domain" description="Reverse transcriptase" evidence="8">
    <location>
        <begin position="2"/>
        <end position="181"/>
    </location>
</feature>
<evidence type="ECO:0000256" key="6">
    <source>
        <dbReference type="ARBA" id="ARBA00022801"/>
    </source>
</evidence>
<keyword evidence="3" id="KW-0548">Nucleotidyltransferase</keyword>
<evidence type="ECO:0000256" key="1">
    <source>
        <dbReference type="ARBA" id="ARBA00022670"/>
    </source>
</evidence>
<dbReference type="Gene3D" id="3.30.70.270">
    <property type="match status" value="2"/>
</dbReference>
<dbReference type="InterPro" id="IPR043502">
    <property type="entry name" value="DNA/RNA_pol_sf"/>
</dbReference>
<dbReference type="InterPro" id="IPR053134">
    <property type="entry name" value="RNA-dir_DNA_polymerase"/>
</dbReference>
<dbReference type="SUPFAM" id="SSF56672">
    <property type="entry name" value="DNA/RNA polymerases"/>
    <property type="match status" value="1"/>
</dbReference>
<keyword evidence="4" id="KW-0540">Nuclease</keyword>
<dbReference type="InterPro" id="IPR043128">
    <property type="entry name" value="Rev_trsase/Diguanyl_cyclase"/>
</dbReference>
<protein>
    <recommendedName>
        <fullName evidence="8">Reverse transcriptase domain-containing protein</fullName>
    </recommendedName>
</protein>
<evidence type="ECO:0000256" key="7">
    <source>
        <dbReference type="ARBA" id="ARBA00022918"/>
    </source>
</evidence>
<dbReference type="GO" id="GO:0008233">
    <property type="term" value="F:peptidase activity"/>
    <property type="evidence" value="ECO:0007669"/>
    <property type="project" value="UniProtKB-KW"/>
</dbReference>
<dbReference type="AlphaFoldDB" id="A0A9W7IYC6"/>
<dbReference type="EMBL" id="BSYR01000040">
    <property type="protein sequence ID" value="GMJ04788.1"/>
    <property type="molecule type" value="Genomic_DNA"/>
</dbReference>
<dbReference type="Pfam" id="PF00078">
    <property type="entry name" value="RVT_1"/>
    <property type="match status" value="1"/>
</dbReference>
<evidence type="ECO:0000256" key="2">
    <source>
        <dbReference type="ARBA" id="ARBA00022679"/>
    </source>
</evidence>
<dbReference type="PANTHER" id="PTHR24559:SF450">
    <property type="entry name" value="RNA-DIRECTED DNA POLYMERASE HOMOLOG"/>
    <property type="match status" value="1"/>
</dbReference>
<dbReference type="Proteomes" id="UP001165190">
    <property type="component" value="Unassembled WGS sequence"/>
</dbReference>
<reference evidence="9" key="1">
    <citation type="submission" date="2023-05" db="EMBL/GenBank/DDBJ databases">
        <title>Genome and transcriptome analyses reveal genes involved in the formation of fine ridges on petal epidermal cells in Hibiscus trionum.</title>
        <authorList>
            <person name="Koshimizu S."/>
            <person name="Masuda S."/>
            <person name="Ishii T."/>
            <person name="Shirasu K."/>
            <person name="Hoshino A."/>
            <person name="Arita M."/>
        </authorList>
    </citation>
    <scope>NUCLEOTIDE SEQUENCE</scope>
    <source>
        <strain evidence="9">Hamamatsu line</strain>
    </source>
</reference>
<keyword evidence="5" id="KW-0255">Endonuclease</keyword>
<name>A0A9W7IYC6_HIBTR</name>
<keyword evidence="10" id="KW-1185">Reference proteome</keyword>
<keyword evidence="2" id="KW-0808">Transferase</keyword>
<evidence type="ECO:0000256" key="4">
    <source>
        <dbReference type="ARBA" id="ARBA00022722"/>
    </source>
</evidence>
<accession>A0A9W7IYC6</accession>
<evidence type="ECO:0000313" key="10">
    <source>
        <dbReference type="Proteomes" id="UP001165190"/>
    </source>
</evidence>
<organism evidence="9 10">
    <name type="scientific">Hibiscus trionum</name>
    <name type="common">Flower of an hour</name>
    <dbReference type="NCBI Taxonomy" id="183268"/>
    <lineage>
        <taxon>Eukaryota</taxon>
        <taxon>Viridiplantae</taxon>
        <taxon>Streptophyta</taxon>
        <taxon>Embryophyta</taxon>
        <taxon>Tracheophyta</taxon>
        <taxon>Spermatophyta</taxon>
        <taxon>Magnoliopsida</taxon>
        <taxon>eudicotyledons</taxon>
        <taxon>Gunneridae</taxon>
        <taxon>Pentapetalae</taxon>
        <taxon>rosids</taxon>
        <taxon>malvids</taxon>
        <taxon>Malvales</taxon>
        <taxon>Malvaceae</taxon>
        <taxon>Malvoideae</taxon>
        <taxon>Hibiscus</taxon>
    </lineage>
</organism>
<dbReference type="GO" id="GO:0006508">
    <property type="term" value="P:proteolysis"/>
    <property type="evidence" value="ECO:0007669"/>
    <property type="project" value="UniProtKB-KW"/>
</dbReference>
<dbReference type="OrthoDB" id="1002013at2759"/>
<sequence length="239" mass="27808">MLSSSIIQTSKSPFVSPCLLVKKKNGTWRLCVDYRQLNSVTVKNKFPILVVDDLLDELTRAAYFSKMDLRLGYWQIRIKEEDIEKTAFRTHQGHFEFKVMPFGLTNAHATFQSLMNILFEPYLRKFVLVFFDDILVYSSDLTTHVSHLRLIFEILKTNQLYAKRSKCFFGQTKIEYLGYIISAEGVATNESKIEAMQNWDLPKNIKSLRGFLGLIGYYRKFIRGFGEISKPLTNMLNKD</sequence>
<keyword evidence="1" id="KW-0645">Protease</keyword>
<proteinExistence type="predicted"/>
<dbReference type="GO" id="GO:0003964">
    <property type="term" value="F:RNA-directed DNA polymerase activity"/>
    <property type="evidence" value="ECO:0007669"/>
    <property type="project" value="UniProtKB-KW"/>
</dbReference>
<dbReference type="GO" id="GO:0004519">
    <property type="term" value="F:endonuclease activity"/>
    <property type="evidence" value="ECO:0007669"/>
    <property type="project" value="UniProtKB-KW"/>
</dbReference>
<evidence type="ECO:0000256" key="3">
    <source>
        <dbReference type="ARBA" id="ARBA00022695"/>
    </source>
</evidence>
<keyword evidence="6" id="KW-0378">Hydrolase</keyword>